<evidence type="ECO:0000313" key="3">
    <source>
        <dbReference type="Proteomes" id="UP001595791"/>
    </source>
</evidence>
<dbReference type="SUPFAM" id="SSF52091">
    <property type="entry name" value="SpoIIaa-like"/>
    <property type="match status" value="1"/>
</dbReference>
<name>A0ABV8MJU1_9NEIS</name>
<dbReference type="Gene3D" id="3.30.750.24">
    <property type="entry name" value="STAS domain"/>
    <property type="match status" value="1"/>
</dbReference>
<dbReference type="EMBL" id="JBHSBU010000001">
    <property type="protein sequence ID" value="MFC4157902.1"/>
    <property type="molecule type" value="Genomic_DNA"/>
</dbReference>
<dbReference type="InterPro" id="IPR058548">
    <property type="entry name" value="MlaB-like_STAS"/>
</dbReference>
<dbReference type="Proteomes" id="UP001595791">
    <property type="component" value="Unassembled WGS sequence"/>
</dbReference>
<protein>
    <submittedName>
        <fullName evidence="2">Lipid asymmetry maintenance protein MlaB</fullName>
    </submittedName>
</protein>
<dbReference type="InterPro" id="IPR002645">
    <property type="entry name" value="STAS_dom"/>
</dbReference>
<dbReference type="CDD" id="cd07043">
    <property type="entry name" value="STAS_anti-anti-sigma_factors"/>
    <property type="match status" value="1"/>
</dbReference>
<proteinExistence type="predicted"/>
<dbReference type="InterPro" id="IPR036513">
    <property type="entry name" value="STAS_dom_sf"/>
</dbReference>
<accession>A0ABV8MJU1</accession>
<feature type="domain" description="STAS" evidence="1">
    <location>
        <begin position="1"/>
        <end position="106"/>
    </location>
</feature>
<organism evidence="2 3">
    <name type="scientific">Chitinimonas lacunae</name>
    <dbReference type="NCBI Taxonomy" id="1963018"/>
    <lineage>
        <taxon>Bacteria</taxon>
        <taxon>Pseudomonadati</taxon>
        <taxon>Pseudomonadota</taxon>
        <taxon>Betaproteobacteria</taxon>
        <taxon>Neisseriales</taxon>
        <taxon>Chitinibacteraceae</taxon>
        <taxon>Chitinimonas</taxon>
    </lineage>
</organism>
<dbReference type="InterPro" id="IPR052746">
    <property type="entry name" value="MlaB_ABC_Transporter"/>
</dbReference>
<comment type="caution">
    <text evidence="2">The sequence shown here is derived from an EMBL/GenBank/DDBJ whole genome shotgun (WGS) entry which is preliminary data.</text>
</comment>
<sequence length="106" mass="11396">MYCETTIDPTTGVLALHGELGIYTVPTLRHQLLERLAAADSLEVDLTGVSDIDTAGLQLMLLAKRLPGKTVRFSHHSPPVLRLIALANVAQVLGDPLPDMAGLEEE</sequence>
<reference evidence="3" key="1">
    <citation type="journal article" date="2019" name="Int. J. Syst. Evol. Microbiol.">
        <title>The Global Catalogue of Microorganisms (GCM) 10K type strain sequencing project: providing services to taxonomists for standard genome sequencing and annotation.</title>
        <authorList>
            <consortium name="The Broad Institute Genomics Platform"/>
            <consortium name="The Broad Institute Genome Sequencing Center for Infectious Disease"/>
            <person name="Wu L."/>
            <person name="Ma J."/>
        </authorList>
    </citation>
    <scope>NUCLEOTIDE SEQUENCE [LARGE SCALE GENOMIC DNA]</scope>
    <source>
        <strain evidence="3">LMG 29894</strain>
    </source>
</reference>
<dbReference type="Pfam" id="PF13466">
    <property type="entry name" value="STAS_2"/>
    <property type="match status" value="1"/>
</dbReference>
<dbReference type="PROSITE" id="PS50801">
    <property type="entry name" value="STAS"/>
    <property type="match status" value="1"/>
</dbReference>
<gene>
    <name evidence="2" type="ORF">ACFOW7_00895</name>
</gene>
<dbReference type="PANTHER" id="PTHR35849:SF2">
    <property type="entry name" value="BLR2341 PROTEIN"/>
    <property type="match status" value="1"/>
</dbReference>
<dbReference type="PANTHER" id="PTHR35849">
    <property type="entry name" value="BLR2341 PROTEIN"/>
    <property type="match status" value="1"/>
</dbReference>
<dbReference type="RefSeq" id="WP_378160037.1">
    <property type="nucleotide sequence ID" value="NZ_JBHSBU010000001.1"/>
</dbReference>
<keyword evidence="3" id="KW-1185">Reference proteome</keyword>
<evidence type="ECO:0000259" key="1">
    <source>
        <dbReference type="PROSITE" id="PS50801"/>
    </source>
</evidence>
<evidence type="ECO:0000313" key="2">
    <source>
        <dbReference type="EMBL" id="MFC4157902.1"/>
    </source>
</evidence>